<organism evidence="3 4">
    <name type="scientific">Micromonospora narathiwatensis</name>
    <dbReference type="NCBI Taxonomy" id="299146"/>
    <lineage>
        <taxon>Bacteria</taxon>
        <taxon>Bacillati</taxon>
        <taxon>Actinomycetota</taxon>
        <taxon>Actinomycetes</taxon>
        <taxon>Micromonosporales</taxon>
        <taxon>Micromonosporaceae</taxon>
        <taxon>Micromonospora</taxon>
    </lineage>
</organism>
<evidence type="ECO:0000313" key="4">
    <source>
        <dbReference type="Proteomes" id="UP000198765"/>
    </source>
</evidence>
<feature type="domain" description="HNH nuclease" evidence="2">
    <location>
        <begin position="355"/>
        <end position="404"/>
    </location>
</feature>
<name>A0A1A8Z9Q7_9ACTN</name>
<dbReference type="AlphaFoldDB" id="A0A1A8Z9Q7"/>
<dbReference type="InterPro" id="IPR003615">
    <property type="entry name" value="HNH_nuc"/>
</dbReference>
<sequence>MVANGKNQFERLSESGYYSAVVEANRAYLDVAVPNPAGTEREYWTLSCLPNTKSSPRRLSAVCMRTMETFVLHQPLDPENQDIAEGFIVVRRSVLRRHWPTGRALAREFPGLTEERSDYRDAGPDQARVCGPYDQLVAALADERFAAAVRHLTSALLTARTVQGAGHSHRLVDEVLGRARPAAEWIYPVNDRTEVWGYDQDVLEMFGSLPADGAYDDWHLSSCFHQIRAGDRIWVYASTPHRRIVAAGTAWADPYLRADGDGSEWRLEIRWEVPLTRFLLRRGVAGTDVLEKVVQGVRAVQPVESDRLAKILDEARAPEPEGLPEGRRRRLAQVTARQGQADFRRRLIEAYQGRCAISGCGVEAALQAAHIEPYDGPATNRVSNGLLLRADLHNLFDQGLLWIDDSYRVRVAEGLDHYGEFAGVELPATADPAHRPNRRALAAHRRDHGVE</sequence>
<keyword evidence="3" id="KW-0378">Hydrolase</keyword>
<dbReference type="GO" id="GO:0004519">
    <property type="term" value="F:endonuclease activity"/>
    <property type="evidence" value="ECO:0007669"/>
    <property type="project" value="UniProtKB-KW"/>
</dbReference>
<evidence type="ECO:0000259" key="2">
    <source>
        <dbReference type="Pfam" id="PF13391"/>
    </source>
</evidence>
<dbReference type="RefSeq" id="WP_167666599.1">
    <property type="nucleotide sequence ID" value="NZ_LT594324.1"/>
</dbReference>
<keyword evidence="3" id="KW-0540">Nuclease</keyword>
<dbReference type="Pfam" id="PF13391">
    <property type="entry name" value="HNH_2"/>
    <property type="match status" value="1"/>
</dbReference>
<keyword evidence="4" id="KW-1185">Reference proteome</keyword>
<accession>A0A1A8Z9Q7</accession>
<dbReference type="Proteomes" id="UP000198765">
    <property type="component" value="Chromosome I"/>
</dbReference>
<keyword evidence="3" id="KW-0255">Endonuclease</keyword>
<evidence type="ECO:0000313" key="3">
    <source>
        <dbReference type="EMBL" id="SBT40593.1"/>
    </source>
</evidence>
<feature type="region of interest" description="Disordered" evidence="1">
    <location>
        <begin position="429"/>
        <end position="451"/>
    </location>
</feature>
<evidence type="ECO:0000256" key="1">
    <source>
        <dbReference type="SAM" id="MobiDB-lite"/>
    </source>
</evidence>
<dbReference type="PATRIC" id="fig|299146.4.peg.1037"/>
<gene>
    <name evidence="3" type="ORF">GA0070621_1007</name>
</gene>
<protein>
    <submittedName>
        <fullName evidence="3">HNH endonuclease</fullName>
    </submittedName>
</protein>
<dbReference type="EMBL" id="LT594324">
    <property type="protein sequence ID" value="SBT40593.1"/>
    <property type="molecule type" value="Genomic_DNA"/>
</dbReference>
<proteinExistence type="predicted"/>
<feature type="compositionally biased region" description="Basic residues" evidence="1">
    <location>
        <begin position="435"/>
        <end position="451"/>
    </location>
</feature>
<reference evidence="3 4" key="1">
    <citation type="submission" date="2016-06" db="EMBL/GenBank/DDBJ databases">
        <authorList>
            <person name="Kjaerup R.B."/>
            <person name="Dalgaard T.S."/>
            <person name="Juul-Madsen H.R."/>
        </authorList>
    </citation>
    <scope>NUCLEOTIDE SEQUENCE [LARGE SCALE GENOMIC DNA]</scope>
    <source>
        <strain evidence="3 4">DSM 45248</strain>
    </source>
</reference>